<dbReference type="EMBL" id="CP104067">
    <property type="protein sequence ID" value="WAH40633.1"/>
    <property type="molecule type" value="Genomic_DNA"/>
</dbReference>
<dbReference type="Proteomes" id="UP001164761">
    <property type="component" value="Chromosome"/>
</dbReference>
<reference evidence="2" key="1">
    <citation type="submission" date="2022-08" db="EMBL/GenBank/DDBJ databases">
        <title>Alicyclobacillus fastidiosus DSM 17978, complete genome.</title>
        <authorList>
            <person name="Wang Q."/>
            <person name="Cai R."/>
            <person name="Wang Z."/>
        </authorList>
    </citation>
    <scope>NUCLEOTIDE SEQUENCE</scope>
    <source>
        <strain evidence="2">DSM 17978</strain>
    </source>
</reference>
<evidence type="ECO:0000313" key="3">
    <source>
        <dbReference type="Proteomes" id="UP001164761"/>
    </source>
</evidence>
<proteinExistence type="predicted"/>
<dbReference type="RefSeq" id="WP_268004531.1">
    <property type="nucleotide sequence ID" value="NZ_BSUT01000001.1"/>
</dbReference>
<accession>A0ABY6ZCX2</accession>
<feature type="region of interest" description="Disordered" evidence="1">
    <location>
        <begin position="1"/>
        <end position="32"/>
    </location>
</feature>
<keyword evidence="3" id="KW-1185">Reference proteome</keyword>
<organism evidence="2 3">
    <name type="scientific">Alicyclobacillus fastidiosus</name>
    <dbReference type="NCBI Taxonomy" id="392011"/>
    <lineage>
        <taxon>Bacteria</taxon>
        <taxon>Bacillati</taxon>
        <taxon>Bacillota</taxon>
        <taxon>Bacilli</taxon>
        <taxon>Bacillales</taxon>
        <taxon>Alicyclobacillaceae</taxon>
        <taxon>Alicyclobacillus</taxon>
    </lineage>
</organism>
<gene>
    <name evidence="2" type="ORF">NZD89_20310</name>
</gene>
<name>A0ABY6ZCX2_9BACL</name>
<evidence type="ECO:0000313" key="2">
    <source>
        <dbReference type="EMBL" id="WAH40633.1"/>
    </source>
</evidence>
<evidence type="ECO:0000256" key="1">
    <source>
        <dbReference type="SAM" id="MobiDB-lite"/>
    </source>
</evidence>
<sequence>MKEKQQIKQVFNDLGSQESGESPGEAKQLDSELRRRTVVGAENEVSKYVIVSVLPFPHF</sequence>
<protein>
    <submittedName>
        <fullName evidence="2">Uncharacterized protein</fullName>
    </submittedName>
</protein>